<dbReference type="AlphaFoldDB" id="A0A9W8ABF4"/>
<keyword evidence="4" id="KW-1185">Reference proteome</keyword>
<accession>A0A9W8ABF4</accession>
<feature type="chain" id="PRO_5040938891" evidence="2">
    <location>
        <begin position="29"/>
        <end position="89"/>
    </location>
</feature>
<feature type="region of interest" description="Disordered" evidence="1">
    <location>
        <begin position="69"/>
        <end position="89"/>
    </location>
</feature>
<gene>
    <name evidence="3" type="ORF">IWQ60_002852</name>
</gene>
<organism evidence="3 4">
    <name type="scientific">Tieghemiomyces parasiticus</name>
    <dbReference type="NCBI Taxonomy" id="78921"/>
    <lineage>
        <taxon>Eukaryota</taxon>
        <taxon>Fungi</taxon>
        <taxon>Fungi incertae sedis</taxon>
        <taxon>Zoopagomycota</taxon>
        <taxon>Kickxellomycotina</taxon>
        <taxon>Dimargaritomycetes</taxon>
        <taxon>Dimargaritales</taxon>
        <taxon>Dimargaritaceae</taxon>
        <taxon>Tieghemiomyces</taxon>
    </lineage>
</organism>
<evidence type="ECO:0000256" key="2">
    <source>
        <dbReference type="SAM" id="SignalP"/>
    </source>
</evidence>
<evidence type="ECO:0000313" key="4">
    <source>
        <dbReference type="Proteomes" id="UP001150569"/>
    </source>
</evidence>
<dbReference type="OrthoDB" id="10550863at2759"/>
<comment type="caution">
    <text evidence="3">The sequence shown here is derived from an EMBL/GenBank/DDBJ whole genome shotgun (WGS) entry which is preliminary data.</text>
</comment>
<reference evidence="3" key="1">
    <citation type="submission" date="2022-07" db="EMBL/GenBank/DDBJ databases">
        <title>Phylogenomic reconstructions and comparative analyses of Kickxellomycotina fungi.</title>
        <authorList>
            <person name="Reynolds N.K."/>
            <person name="Stajich J.E."/>
            <person name="Barry K."/>
            <person name="Grigoriev I.V."/>
            <person name="Crous P."/>
            <person name="Smith M.E."/>
        </authorList>
    </citation>
    <scope>NUCLEOTIDE SEQUENCE</scope>
    <source>
        <strain evidence="3">RSA 861</strain>
    </source>
</reference>
<sequence length="89" mass="10126">MPFFARHILFTFVSVVCLLLQAVPLARSGLYPVPHWTDPSKHDENRRQLEQAVEQRRLEVQAKLGYDWPHGPLPNMDSPAAAPMVHGEL</sequence>
<dbReference type="Proteomes" id="UP001150569">
    <property type="component" value="Unassembled WGS sequence"/>
</dbReference>
<keyword evidence="2" id="KW-0732">Signal</keyword>
<protein>
    <submittedName>
        <fullName evidence="3">Uncharacterized protein</fullName>
    </submittedName>
</protein>
<proteinExistence type="predicted"/>
<name>A0A9W8ABF4_9FUNG</name>
<dbReference type="EMBL" id="JANBPT010000114">
    <property type="protein sequence ID" value="KAJ1927505.1"/>
    <property type="molecule type" value="Genomic_DNA"/>
</dbReference>
<feature type="signal peptide" evidence="2">
    <location>
        <begin position="1"/>
        <end position="28"/>
    </location>
</feature>
<evidence type="ECO:0000256" key="1">
    <source>
        <dbReference type="SAM" id="MobiDB-lite"/>
    </source>
</evidence>
<evidence type="ECO:0000313" key="3">
    <source>
        <dbReference type="EMBL" id="KAJ1927505.1"/>
    </source>
</evidence>